<protein>
    <submittedName>
        <fullName evidence="1">Uncharacterized protein</fullName>
    </submittedName>
</protein>
<sequence length="116" mass="12753">MAKQTAPEKKKQYKAEKREKAMIEGILEGSPDAIGVVIIRIGCGCRKMAAIAKDGEPASKVIIYRDGATSICDKCKEDDGAFMRVTESFIHWVEPEPSDKKKKEIELKVLGSAPTN</sequence>
<evidence type="ECO:0000313" key="2">
    <source>
        <dbReference type="Proteomes" id="UP000000602"/>
    </source>
</evidence>
<name>Q6AJJ5_DESPS</name>
<dbReference type="KEGG" id="dps:DP2756"/>
<organism evidence="1 2">
    <name type="scientific">Desulfotalea psychrophila (strain LSv54 / DSM 12343)</name>
    <dbReference type="NCBI Taxonomy" id="177439"/>
    <lineage>
        <taxon>Bacteria</taxon>
        <taxon>Pseudomonadati</taxon>
        <taxon>Thermodesulfobacteriota</taxon>
        <taxon>Desulfobulbia</taxon>
        <taxon>Desulfobulbales</taxon>
        <taxon>Desulfocapsaceae</taxon>
        <taxon>Desulfotalea</taxon>
    </lineage>
</organism>
<evidence type="ECO:0000313" key="1">
    <source>
        <dbReference type="EMBL" id="CAG37485.1"/>
    </source>
</evidence>
<keyword evidence="2" id="KW-1185">Reference proteome</keyword>
<accession>Q6AJJ5</accession>
<dbReference type="RefSeq" id="WP_011189997.1">
    <property type="nucleotide sequence ID" value="NC_006138.1"/>
</dbReference>
<proteinExistence type="predicted"/>
<dbReference type="AlphaFoldDB" id="Q6AJJ5"/>
<gene>
    <name evidence="1" type="ordered locus">DP2756</name>
</gene>
<dbReference type="EMBL" id="CR522870">
    <property type="protein sequence ID" value="CAG37485.1"/>
    <property type="molecule type" value="Genomic_DNA"/>
</dbReference>
<dbReference type="OrthoDB" id="5432287at2"/>
<dbReference type="Proteomes" id="UP000000602">
    <property type="component" value="Chromosome"/>
</dbReference>
<reference evidence="2" key="1">
    <citation type="journal article" date="2004" name="Environ. Microbiol.">
        <title>The genome of Desulfotalea psychrophila, a sulfate-reducing bacterium from permanently cold Arctic sediments.</title>
        <authorList>
            <person name="Rabus R."/>
            <person name="Ruepp A."/>
            <person name="Frickey T."/>
            <person name="Rattei T."/>
            <person name="Fartmann B."/>
            <person name="Stark M."/>
            <person name="Bauer M."/>
            <person name="Zibat A."/>
            <person name="Lombardot T."/>
            <person name="Becker I."/>
            <person name="Amann J."/>
            <person name="Gellner K."/>
            <person name="Teeling H."/>
            <person name="Leuschner W.D."/>
            <person name="Gloeckner F.-O."/>
            <person name="Lupas A.N."/>
            <person name="Amann R."/>
            <person name="Klenk H.-P."/>
        </authorList>
    </citation>
    <scope>NUCLEOTIDE SEQUENCE [LARGE SCALE GENOMIC DNA]</scope>
    <source>
        <strain evidence="2">DSM 12343 / LSv54</strain>
    </source>
</reference>
<dbReference type="HOGENOM" id="CLU_145297_0_0_7"/>